<organism evidence="1 2">
    <name type="scientific">Taxus chinensis</name>
    <name type="common">Chinese yew</name>
    <name type="synonym">Taxus wallichiana var. chinensis</name>
    <dbReference type="NCBI Taxonomy" id="29808"/>
    <lineage>
        <taxon>Eukaryota</taxon>
        <taxon>Viridiplantae</taxon>
        <taxon>Streptophyta</taxon>
        <taxon>Embryophyta</taxon>
        <taxon>Tracheophyta</taxon>
        <taxon>Spermatophyta</taxon>
        <taxon>Pinopsida</taxon>
        <taxon>Pinidae</taxon>
        <taxon>Conifers II</taxon>
        <taxon>Cupressales</taxon>
        <taxon>Taxaceae</taxon>
        <taxon>Taxus</taxon>
    </lineage>
</organism>
<protein>
    <submittedName>
        <fullName evidence="1">Uncharacterized protein</fullName>
    </submittedName>
</protein>
<feature type="non-terminal residue" evidence="1">
    <location>
        <position position="81"/>
    </location>
</feature>
<evidence type="ECO:0000313" key="1">
    <source>
        <dbReference type="EMBL" id="KAH9308560.1"/>
    </source>
</evidence>
<dbReference type="EMBL" id="JAHRHJ020000007">
    <property type="protein sequence ID" value="KAH9308560.1"/>
    <property type="molecule type" value="Genomic_DNA"/>
</dbReference>
<evidence type="ECO:0000313" key="2">
    <source>
        <dbReference type="Proteomes" id="UP000824469"/>
    </source>
</evidence>
<proteinExistence type="predicted"/>
<accession>A0AA38FQV8</accession>
<dbReference type="AlphaFoldDB" id="A0AA38FQV8"/>
<name>A0AA38FQV8_TAXCH</name>
<keyword evidence="2" id="KW-1185">Reference proteome</keyword>
<sequence length="81" mass="8686">MIDFDGGGAPKIDFEDDGDVTSVVVFRDKGGCLVETNDDLDNVDLDEGEAPKVGIIRGTEGALVFCNEDDDFDKRGDGFLV</sequence>
<dbReference type="Proteomes" id="UP000824469">
    <property type="component" value="Unassembled WGS sequence"/>
</dbReference>
<gene>
    <name evidence="1" type="ORF">KI387_036471</name>
</gene>
<reference evidence="1 2" key="1">
    <citation type="journal article" date="2021" name="Nat. Plants">
        <title>The Taxus genome provides insights into paclitaxel biosynthesis.</title>
        <authorList>
            <person name="Xiong X."/>
            <person name="Gou J."/>
            <person name="Liao Q."/>
            <person name="Li Y."/>
            <person name="Zhou Q."/>
            <person name="Bi G."/>
            <person name="Li C."/>
            <person name="Du R."/>
            <person name="Wang X."/>
            <person name="Sun T."/>
            <person name="Guo L."/>
            <person name="Liang H."/>
            <person name="Lu P."/>
            <person name="Wu Y."/>
            <person name="Zhang Z."/>
            <person name="Ro D.K."/>
            <person name="Shang Y."/>
            <person name="Huang S."/>
            <person name="Yan J."/>
        </authorList>
    </citation>
    <scope>NUCLEOTIDE SEQUENCE [LARGE SCALE GENOMIC DNA]</scope>
    <source>
        <strain evidence="1">Ta-2019</strain>
    </source>
</reference>
<comment type="caution">
    <text evidence="1">The sequence shown here is derived from an EMBL/GenBank/DDBJ whole genome shotgun (WGS) entry which is preliminary data.</text>
</comment>